<dbReference type="AlphaFoldDB" id="A0A2P2NLG7"/>
<sequence>MCPYLILIDSQEHPSLKSLVPQLFILKLVLKFFCLVRKFLYIKEMVLLKSNININIHLYQLEIL</sequence>
<reference evidence="1" key="1">
    <citation type="submission" date="2018-02" db="EMBL/GenBank/DDBJ databases">
        <title>Rhizophora mucronata_Transcriptome.</title>
        <authorList>
            <person name="Meera S.P."/>
            <person name="Sreeshan A."/>
            <person name="Augustine A."/>
        </authorList>
    </citation>
    <scope>NUCLEOTIDE SEQUENCE</scope>
    <source>
        <tissue evidence="1">Leaf</tissue>
    </source>
</reference>
<organism evidence="1">
    <name type="scientific">Rhizophora mucronata</name>
    <name type="common">Asiatic mangrove</name>
    <dbReference type="NCBI Taxonomy" id="61149"/>
    <lineage>
        <taxon>Eukaryota</taxon>
        <taxon>Viridiplantae</taxon>
        <taxon>Streptophyta</taxon>
        <taxon>Embryophyta</taxon>
        <taxon>Tracheophyta</taxon>
        <taxon>Spermatophyta</taxon>
        <taxon>Magnoliopsida</taxon>
        <taxon>eudicotyledons</taxon>
        <taxon>Gunneridae</taxon>
        <taxon>Pentapetalae</taxon>
        <taxon>rosids</taxon>
        <taxon>fabids</taxon>
        <taxon>Malpighiales</taxon>
        <taxon>Rhizophoraceae</taxon>
        <taxon>Rhizophora</taxon>
    </lineage>
</organism>
<accession>A0A2P2NLG7</accession>
<evidence type="ECO:0000313" key="1">
    <source>
        <dbReference type="EMBL" id="MBX43328.1"/>
    </source>
</evidence>
<proteinExistence type="predicted"/>
<protein>
    <submittedName>
        <fullName evidence="1">Uncharacterized protein</fullName>
    </submittedName>
</protein>
<name>A0A2P2NLG7_RHIMU</name>
<dbReference type="EMBL" id="GGEC01062844">
    <property type="protein sequence ID" value="MBX43328.1"/>
    <property type="molecule type" value="Transcribed_RNA"/>
</dbReference>